<keyword evidence="4" id="KW-1133">Transmembrane helix</keyword>
<evidence type="ECO:0000313" key="13">
    <source>
        <dbReference type="Proteomes" id="UP000708208"/>
    </source>
</evidence>
<evidence type="ECO:0000256" key="9">
    <source>
        <dbReference type="ARBA" id="ARBA00023286"/>
    </source>
</evidence>
<name>A0A8J2PAS9_9HEXA</name>
<evidence type="ECO:0000256" key="8">
    <source>
        <dbReference type="ARBA" id="ARBA00023180"/>
    </source>
</evidence>
<comment type="caution">
    <text evidence="12">The sequence shown here is derived from an EMBL/GenBank/DDBJ whole genome shotgun (WGS) entry which is preliminary data.</text>
</comment>
<dbReference type="AlphaFoldDB" id="A0A8J2PAS9"/>
<dbReference type="GO" id="GO:0016020">
    <property type="term" value="C:membrane"/>
    <property type="evidence" value="ECO:0007669"/>
    <property type="project" value="UniProtKB-SubCell"/>
</dbReference>
<dbReference type="EMBL" id="CAJVCH010333890">
    <property type="protein sequence ID" value="CAG7815038.1"/>
    <property type="molecule type" value="Genomic_DNA"/>
</dbReference>
<keyword evidence="9" id="KW-1071">Ligand-gated ion channel</keyword>
<keyword evidence="7" id="KW-0675">Receptor</keyword>
<feature type="non-terminal residue" evidence="12">
    <location>
        <position position="172"/>
    </location>
</feature>
<keyword evidence="13" id="KW-1185">Reference proteome</keyword>
<keyword evidence="6" id="KW-0472">Membrane</keyword>
<keyword evidence="8" id="KW-0325">Glycoprotein</keyword>
<dbReference type="OrthoDB" id="8186464at2759"/>
<feature type="domain" description="Ionotropic glutamate receptor L-glutamate and glycine-binding" evidence="11">
    <location>
        <begin position="65"/>
        <end position="171"/>
    </location>
</feature>
<dbReference type="GO" id="GO:0015276">
    <property type="term" value="F:ligand-gated monoatomic ion channel activity"/>
    <property type="evidence" value="ECO:0007669"/>
    <property type="project" value="InterPro"/>
</dbReference>
<gene>
    <name evidence="12" type="ORF">AFUS01_LOCUS25743</name>
</gene>
<evidence type="ECO:0000256" key="2">
    <source>
        <dbReference type="ARBA" id="ARBA00022448"/>
    </source>
</evidence>
<evidence type="ECO:0000259" key="11">
    <source>
        <dbReference type="Pfam" id="PF10613"/>
    </source>
</evidence>
<evidence type="ECO:0000313" key="12">
    <source>
        <dbReference type="EMBL" id="CAG7815038.1"/>
    </source>
</evidence>
<reference evidence="12" key="1">
    <citation type="submission" date="2021-06" db="EMBL/GenBank/DDBJ databases">
        <authorList>
            <person name="Hodson N. C."/>
            <person name="Mongue J. A."/>
            <person name="Jaron S. K."/>
        </authorList>
    </citation>
    <scope>NUCLEOTIDE SEQUENCE</scope>
</reference>
<protein>
    <recommendedName>
        <fullName evidence="11">Ionotropic glutamate receptor L-glutamate and glycine-binding domain-containing protein</fullName>
    </recommendedName>
</protein>
<evidence type="ECO:0000256" key="1">
    <source>
        <dbReference type="ARBA" id="ARBA00004141"/>
    </source>
</evidence>
<evidence type="ECO:0000256" key="6">
    <source>
        <dbReference type="ARBA" id="ARBA00023136"/>
    </source>
</evidence>
<dbReference type="Pfam" id="PF10613">
    <property type="entry name" value="Lig_chan-Glu_bd"/>
    <property type="match status" value="1"/>
</dbReference>
<evidence type="ECO:0000256" key="7">
    <source>
        <dbReference type="ARBA" id="ARBA00023170"/>
    </source>
</evidence>
<keyword evidence="5" id="KW-0406">Ion transport</keyword>
<accession>A0A8J2PAS9</accession>
<keyword evidence="10" id="KW-0407">Ion channel</keyword>
<keyword evidence="2" id="KW-0813">Transport</keyword>
<proteinExistence type="predicted"/>
<evidence type="ECO:0000256" key="5">
    <source>
        <dbReference type="ARBA" id="ARBA00023065"/>
    </source>
</evidence>
<evidence type="ECO:0000256" key="3">
    <source>
        <dbReference type="ARBA" id="ARBA00022692"/>
    </source>
</evidence>
<sequence length="172" mass="19698">MIPFLMALSCLTNITKDCSHPTPIMNYQLKHIWSPTNPFFAKAMENGTWTTSKKPPDMRALRGVKLKVAILEDEPFVTQRFGNNTVLGIAKTMLNVLKEALGFDWEFVWPKDSNIGIWNASTGTYTGIVDMLIREEANFSINFISMLEERSEVLDFSRPFGEERWVVMMSRP</sequence>
<dbReference type="Proteomes" id="UP000708208">
    <property type="component" value="Unassembled WGS sequence"/>
</dbReference>
<dbReference type="InterPro" id="IPR019594">
    <property type="entry name" value="Glu/Gly-bd"/>
</dbReference>
<comment type="subcellular location">
    <subcellularLocation>
        <location evidence="1">Membrane</location>
        <topology evidence="1">Multi-pass membrane protein</topology>
    </subcellularLocation>
</comment>
<evidence type="ECO:0000256" key="10">
    <source>
        <dbReference type="ARBA" id="ARBA00023303"/>
    </source>
</evidence>
<organism evidence="12 13">
    <name type="scientific">Allacma fusca</name>
    <dbReference type="NCBI Taxonomy" id="39272"/>
    <lineage>
        <taxon>Eukaryota</taxon>
        <taxon>Metazoa</taxon>
        <taxon>Ecdysozoa</taxon>
        <taxon>Arthropoda</taxon>
        <taxon>Hexapoda</taxon>
        <taxon>Collembola</taxon>
        <taxon>Symphypleona</taxon>
        <taxon>Sminthuridae</taxon>
        <taxon>Allacma</taxon>
    </lineage>
</organism>
<evidence type="ECO:0000256" key="4">
    <source>
        <dbReference type="ARBA" id="ARBA00022989"/>
    </source>
</evidence>
<keyword evidence="3" id="KW-0812">Transmembrane</keyword>